<feature type="compositionally biased region" description="Basic and acidic residues" evidence="1">
    <location>
        <begin position="53"/>
        <end position="62"/>
    </location>
</feature>
<dbReference type="Proteomes" id="UP000789707">
    <property type="component" value="Unassembled WGS sequence"/>
</dbReference>
<proteinExistence type="predicted"/>
<comment type="caution">
    <text evidence="3">The sequence shown here is derived from an EMBL/GenBank/DDBJ whole genome shotgun (WGS) entry which is preliminary data.</text>
</comment>
<accession>A0ABM8Z4F3</accession>
<sequence>MHPEDPIQPMDSIQQVDPTAPVQQSHPNAVQPTPATNKPLTESKPTASDADAEEFKTEPEASHTEAYDSAAYRYIPQGVQGWNWGAFMFNVYWGLGNKSYLPLLCLIPFFNVIWIFVCGIKGNEWAWVNGDYPDVATFQAVQKTWNRAGLFAFILATIGILLVILMYIFIFAAIFVNFQNDGRTTY</sequence>
<dbReference type="EMBL" id="CAKKNS010000001">
    <property type="protein sequence ID" value="CAH0415709.1"/>
    <property type="molecule type" value="Genomic_DNA"/>
</dbReference>
<evidence type="ECO:0000256" key="2">
    <source>
        <dbReference type="SAM" id="Phobius"/>
    </source>
</evidence>
<protein>
    <submittedName>
        <fullName evidence="3">Uncharacterized protein</fullName>
    </submittedName>
</protein>
<evidence type="ECO:0000313" key="4">
    <source>
        <dbReference type="Proteomes" id="UP000789707"/>
    </source>
</evidence>
<keyword evidence="2" id="KW-0812">Transmembrane</keyword>
<evidence type="ECO:0000256" key="1">
    <source>
        <dbReference type="SAM" id="MobiDB-lite"/>
    </source>
</evidence>
<name>A0ABM8Z4F3_9LACO</name>
<gene>
    <name evidence="3" type="ORF">WFA24289_00003</name>
</gene>
<evidence type="ECO:0000313" key="3">
    <source>
        <dbReference type="EMBL" id="CAH0415709.1"/>
    </source>
</evidence>
<reference evidence="3 4" key="1">
    <citation type="submission" date="2021-11" db="EMBL/GenBank/DDBJ databases">
        <authorList>
            <person name="Depoorter E."/>
        </authorList>
    </citation>
    <scope>NUCLEOTIDE SEQUENCE [LARGE SCALE GENOMIC DNA]</scope>
    <source>
        <strain evidence="3 4">LMG 24289</strain>
    </source>
</reference>
<organism evidence="3 4">
    <name type="scientific">Periweissella fabaria</name>
    <dbReference type="NCBI Taxonomy" id="546157"/>
    <lineage>
        <taxon>Bacteria</taxon>
        <taxon>Bacillati</taxon>
        <taxon>Bacillota</taxon>
        <taxon>Bacilli</taxon>
        <taxon>Lactobacillales</taxon>
        <taxon>Lactobacillaceae</taxon>
        <taxon>Periweissella</taxon>
    </lineage>
</organism>
<keyword evidence="2" id="KW-0472">Membrane</keyword>
<feature type="region of interest" description="Disordered" evidence="1">
    <location>
        <begin position="1"/>
        <end position="62"/>
    </location>
</feature>
<feature type="transmembrane region" description="Helical" evidence="2">
    <location>
        <begin position="150"/>
        <end position="176"/>
    </location>
</feature>
<keyword evidence="2" id="KW-1133">Transmembrane helix</keyword>
<feature type="transmembrane region" description="Helical" evidence="2">
    <location>
        <begin position="100"/>
        <end position="120"/>
    </location>
</feature>
<feature type="compositionally biased region" description="Polar residues" evidence="1">
    <location>
        <begin position="11"/>
        <end position="46"/>
    </location>
</feature>
<keyword evidence="4" id="KW-1185">Reference proteome</keyword>